<keyword evidence="6" id="KW-0175">Coiled coil</keyword>
<feature type="coiled-coil region" evidence="6">
    <location>
        <begin position="216"/>
        <end position="243"/>
    </location>
</feature>
<gene>
    <name evidence="9" type="ORF">EVJ58_g334</name>
</gene>
<dbReference type="InterPro" id="IPR056752">
    <property type="entry name" value="EFL1"/>
</dbReference>
<dbReference type="Proteomes" id="UP000298390">
    <property type="component" value="Unassembled WGS sequence"/>
</dbReference>
<dbReference type="FunFam" id="3.90.1430.10:FF:000002">
    <property type="entry name" value="Elongation factor like GTPase 1"/>
    <property type="match status" value="1"/>
</dbReference>
<dbReference type="STRING" id="34475.A0A4Y9Z689"/>
<evidence type="ECO:0000256" key="3">
    <source>
        <dbReference type="ARBA" id="ARBA00022801"/>
    </source>
</evidence>
<dbReference type="EMBL" id="SEKV01000008">
    <property type="protein sequence ID" value="TFY69537.1"/>
    <property type="molecule type" value="Genomic_DNA"/>
</dbReference>
<dbReference type="Gene3D" id="3.90.1430.10">
    <property type="entry name" value="Yeast translation eEF2 (G' domain)"/>
    <property type="match status" value="1"/>
</dbReference>
<dbReference type="SUPFAM" id="SSF50447">
    <property type="entry name" value="Translation proteins"/>
    <property type="match status" value="1"/>
</dbReference>
<proteinExistence type="predicted"/>
<dbReference type="Pfam" id="PF00009">
    <property type="entry name" value="GTP_EFTU"/>
    <property type="match status" value="1"/>
</dbReference>
<dbReference type="Gene3D" id="3.30.70.870">
    <property type="entry name" value="Elongation Factor G (Translational Gtpase), domain 3"/>
    <property type="match status" value="1"/>
</dbReference>
<dbReference type="InterPro" id="IPR014721">
    <property type="entry name" value="Ribsml_uS5_D2-typ_fold_subgr"/>
</dbReference>
<evidence type="ECO:0000256" key="4">
    <source>
        <dbReference type="ARBA" id="ARBA00023134"/>
    </source>
</evidence>
<dbReference type="GO" id="GO:0003924">
    <property type="term" value="F:GTPase activity"/>
    <property type="evidence" value="ECO:0007669"/>
    <property type="project" value="InterPro"/>
</dbReference>
<dbReference type="SUPFAM" id="SSF52540">
    <property type="entry name" value="P-loop containing nucleoside triphosphate hydrolases"/>
    <property type="match status" value="1"/>
</dbReference>
<keyword evidence="4" id="KW-0342">GTP-binding</keyword>
<dbReference type="InterPro" id="IPR035647">
    <property type="entry name" value="EFG_III/V"/>
</dbReference>
<dbReference type="SMART" id="SM00838">
    <property type="entry name" value="EFG_C"/>
    <property type="match status" value="1"/>
</dbReference>
<accession>A0A4Y9Z689</accession>
<dbReference type="GO" id="GO:1990904">
    <property type="term" value="C:ribonucleoprotein complex"/>
    <property type="evidence" value="ECO:0007669"/>
    <property type="project" value="TreeGrafter"/>
</dbReference>
<comment type="caution">
    <text evidence="9">The sequence shown here is derived from an EMBL/GenBank/DDBJ whole genome shotgun (WGS) entry which is preliminary data.</text>
</comment>
<dbReference type="CDD" id="cd04096">
    <property type="entry name" value="eEF2_snRNP_like_C"/>
    <property type="match status" value="1"/>
</dbReference>
<dbReference type="FunFam" id="3.30.70.870:FF:000002">
    <property type="entry name" value="Translation elongation factor 2"/>
    <property type="match status" value="1"/>
</dbReference>
<keyword evidence="3" id="KW-0378">Hydrolase</keyword>
<evidence type="ECO:0000256" key="1">
    <source>
        <dbReference type="ARBA" id="ARBA00022517"/>
    </source>
</evidence>
<dbReference type="PANTHER" id="PTHR42908:SF3">
    <property type="entry name" value="ELONGATION FACTOR-LIKE GTPASE 1"/>
    <property type="match status" value="1"/>
</dbReference>
<dbReference type="Gene3D" id="2.40.30.10">
    <property type="entry name" value="Translation factors"/>
    <property type="match status" value="1"/>
</dbReference>
<dbReference type="Gene3D" id="3.30.70.240">
    <property type="match status" value="1"/>
</dbReference>
<dbReference type="AlphaFoldDB" id="A0A4Y9Z689"/>
<feature type="region of interest" description="Disordered" evidence="7">
    <location>
        <begin position="832"/>
        <end position="851"/>
    </location>
</feature>
<dbReference type="PRINTS" id="PR00315">
    <property type="entry name" value="ELONGATNFCT"/>
</dbReference>
<dbReference type="PROSITE" id="PS51722">
    <property type="entry name" value="G_TR_2"/>
    <property type="match status" value="1"/>
</dbReference>
<dbReference type="CDD" id="cd16268">
    <property type="entry name" value="EF2_II"/>
    <property type="match status" value="1"/>
</dbReference>
<keyword evidence="1" id="KW-0690">Ribosome biogenesis</keyword>
<dbReference type="SUPFAM" id="SSF54980">
    <property type="entry name" value="EF-G C-terminal domain-like"/>
    <property type="match status" value="2"/>
</dbReference>
<dbReference type="GO" id="GO:0005829">
    <property type="term" value="C:cytosol"/>
    <property type="evidence" value="ECO:0007669"/>
    <property type="project" value="TreeGrafter"/>
</dbReference>
<protein>
    <recommendedName>
        <fullName evidence="5">Elongation factor-like 1</fullName>
    </recommendedName>
</protein>
<dbReference type="SUPFAM" id="SSF54211">
    <property type="entry name" value="Ribosomal protein S5 domain 2-like"/>
    <property type="match status" value="1"/>
</dbReference>
<dbReference type="InterPro" id="IPR027417">
    <property type="entry name" value="P-loop_NTPase"/>
</dbReference>
<dbReference type="InterPro" id="IPR009000">
    <property type="entry name" value="Transl_B-barrel_sf"/>
</dbReference>
<feature type="compositionally biased region" description="Basic and acidic residues" evidence="7">
    <location>
        <begin position="840"/>
        <end position="851"/>
    </location>
</feature>
<dbReference type="CDD" id="cd01681">
    <property type="entry name" value="aeEF2_snRNP_like_IV"/>
    <property type="match status" value="1"/>
</dbReference>
<dbReference type="PANTHER" id="PTHR42908">
    <property type="entry name" value="TRANSLATION ELONGATION FACTOR-RELATED"/>
    <property type="match status" value="1"/>
</dbReference>
<dbReference type="InterPro" id="IPR020568">
    <property type="entry name" value="Ribosomal_Su5_D2-typ_SF"/>
</dbReference>
<evidence type="ECO:0000256" key="7">
    <source>
        <dbReference type="SAM" id="MobiDB-lite"/>
    </source>
</evidence>
<evidence type="ECO:0000256" key="6">
    <source>
        <dbReference type="SAM" id="Coils"/>
    </source>
</evidence>
<dbReference type="CDD" id="cd01885">
    <property type="entry name" value="EF2"/>
    <property type="match status" value="1"/>
</dbReference>
<dbReference type="FunFam" id="3.30.70.240:FF:000006">
    <property type="entry name" value="Elongation factor like GTPase 1"/>
    <property type="match status" value="1"/>
</dbReference>
<dbReference type="GO" id="GO:0042256">
    <property type="term" value="P:cytosolic ribosome assembly"/>
    <property type="evidence" value="ECO:0007669"/>
    <property type="project" value="TreeGrafter"/>
</dbReference>
<dbReference type="Pfam" id="PF00679">
    <property type="entry name" value="EFG_C"/>
    <property type="match status" value="1"/>
</dbReference>
<name>A0A4Y9Z689_9APHY</name>
<dbReference type="InterPro" id="IPR000795">
    <property type="entry name" value="T_Tr_GTP-bd_dom"/>
</dbReference>
<dbReference type="Pfam" id="PF14492">
    <property type="entry name" value="EFG_III"/>
    <property type="match status" value="1"/>
</dbReference>
<dbReference type="InterPro" id="IPR000640">
    <property type="entry name" value="EFG_V-like"/>
</dbReference>
<dbReference type="Pfam" id="PF25118">
    <property type="entry name" value="EFL1"/>
    <property type="match status" value="1"/>
</dbReference>
<evidence type="ECO:0000313" key="9">
    <source>
        <dbReference type="EMBL" id="TFY69537.1"/>
    </source>
</evidence>
<dbReference type="InterPro" id="IPR041095">
    <property type="entry name" value="EFG_II"/>
</dbReference>
<dbReference type="GO" id="GO:0005525">
    <property type="term" value="F:GTP binding"/>
    <property type="evidence" value="ECO:0007669"/>
    <property type="project" value="UniProtKB-KW"/>
</dbReference>
<evidence type="ECO:0000256" key="2">
    <source>
        <dbReference type="ARBA" id="ARBA00022741"/>
    </source>
</evidence>
<sequence length="1059" mass="118394">MALTPEAIDVRNVTTIGHVDHGKTTMMDALLAANNIISTRMAGKIRYLDSRLDEQERGITMESSAVSLRFKVMERNEAGESFPKTYAVNMIDTPGHVDFSSEVSTASRLCDGALVLVDVVEGVCTQVTTFLSFDRLRIAFERVHQTITVLRQAWQDRLRPVLVINKFDRLITELKLSPLEAYQHLSQLIEQVNAVMGSFFASERMEDDLRWREERERRLKEKKESHAEEVDAAINEADDFQERDDEDIYFAPEKGNVIFASAIAGWGFRIGKFAHLYAVKLGIKEAKLRTVLWGDFYLDPKTKRVISHKHLRGRALKPLFVQFILDNIWAVYDAVLINPNPEKVTKIVSTLNLKIPPRELNSKDSKQLLTLICAQWLSLSSCVIQAIVDVVPPPSVAQSTRIPKMLYPDLYESTIEPKNKMEENLYSCNASPEACVVALVSKMFAIPAKELPGNKKKPLTAEDMRARARAAREARAAQAAAMDGDTAPTETSSTPLETALEEMAVDDKEPNGTGEPVEADETLLGFARIYSGTIRTGTTICCILPKYDSALEPTHPRNATHVATTKVEALYVMMGRELVPVDHVQAGNVFAVQGLEGKVWRSATLCAPGEQGLSEGADLGQVKDCLLNLGGVIRYAAPIVRVALEPEVPADMPKLIRGMKLLSQADPCVETFQQQTGEHVILTAGELHLERCLRDLRERFAKVAINPSKPIVPFRETAVKAPVKFTIRAAPVPTQIVEFLQDNLATLKHMEVEQGSERGNMNGAGEDEDHDAQSEVIKKPSIKPEEFWKELQQTCKEVGGEWGDVVDKIWAFGPHRVGRCMLIDTRSVGQPNSLKRRQERGKVNDTNRDRDPLLRDFDNHLEAGFQLATFQGPLCAEPVEGLAYFVESVEVDREGIEQERQHNRMAQVTGAFITLMLAMYTCDIQASTDVLGKVYGVVAKRRGRIVSEEMKEGTEFFTVRALLPVVESFGFADDIRKRTSGAASPQLIFSGYEMLDLDPFWVPTTEEELEDLGEKADRSNIAKAYMDSVRDRKGMFVDRKIVEHAEKQRTLKRIPAKTM</sequence>
<feature type="domain" description="Tr-type G" evidence="8">
    <location>
        <begin position="8"/>
        <end position="289"/>
    </location>
</feature>
<organism evidence="9 10">
    <name type="scientific">Rhodofomes roseus</name>
    <dbReference type="NCBI Taxonomy" id="34475"/>
    <lineage>
        <taxon>Eukaryota</taxon>
        <taxon>Fungi</taxon>
        <taxon>Dikarya</taxon>
        <taxon>Basidiomycota</taxon>
        <taxon>Agaricomycotina</taxon>
        <taxon>Agaricomycetes</taxon>
        <taxon>Polyporales</taxon>
        <taxon>Rhodofomes</taxon>
    </lineage>
</organism>
<evidence type="ECO:0000256" key="5">
    <source>
        <dbReference type="ARBA" id="ARBA00081809"/>
    </source>
</evidence>
<reference evidence="9 10" key="1">
    <citation type="submission" date="2019-01" db="EMBL/GenBank/DDBJ databases">
        <title>Genome sequencing of the rare red list fungi Fomitopsis rosea.</title>
        <authorList>
            <person name="Buettner E."/>
            <person name="Kellner H."/>
        </authorList>
    </citation>
    <scope>NUCLEOTIDE SEQUENCE [LARGE SCALE GENOMIC DNA]</scope>
    <source>
        <strain evidence="9 10">DSM 105464</strain>
    </source>
</reference>
<dbReference type="CDD" id="cd16261">
    <property type="entry name" value="EF2_snRNP_III"/>
    <property type="match status" value="1"/>
</dbReference>
<dbReference type="Gene3D" id="3.30.230.10">
    <property type="match status" value="1"/>
</dbReference>
<dbReference type="GO" id="GO:0043022">
    <property type="term" value="F:ribosome binding"/>
    <property type="evidence" value="ECO:0007669"/>
    <property type="project" value="TreeGrafter"/>
</dbReference>
<evidence type="ECO:0000259" key="8">
    <source>
        <dbReference type="PROSITE" id="PS51722"/>
    </source>
</evidence>
<evidence type="ECO:0000313" key="10">
    <source>
        <dbReference type="Proteomes" id="UP000298390"/>
    </source>
</evidence>
<dbReference type="Gene3D" id="3.40.50.300">
    <property type="entry name" value="P-loop containing nucleotide triphosphate hydrolases"/>
    <property type="match status" value="1"/>
</dbReference>
<keyword evidence="2" id="KW-0547">Nucleotide-binding</keyword>